<comment type="similarity">
    <text evidence="3">Belongs to the [NiFe]/[NiFeSe] hydrogenase large subunit family.</text>
</comment>
<comment type="subcellular location">
    <subcellularLocation>
        <location evidence="2">Cell envelope</location>
    </subcellularLocation>
</comment>
<dbReference type="Proteomes" id="UP001310290">
    <property type="component" value="Unassembled WGS sequence"/>
</dbReference>
<evidence type="ECO:0000256" key="3">
    <source>
        <dbReference type="ARBA" id="ARBA00009292"/>
    </source>
</evidence>
<dbReference type="GeneID" id="96268493"/>
<keyword evidence="4" id="KW-0533">Nickel</keyword>
<name>A0ABU8B2I5_9ACTN</name>
<comment type="cofactor">
    <cofactor evidence="1">
        <name>Ni(2+)</name>
        <dbReference type="ChEBI" id="CHEBI:49786"/>
    </cofactor>
</comment>
<dbReference type="Pfam" id="PF00374">
    <property type="entry name" value="NiFeSe_Hases"/>
    <property type="match status" value="2"/>
</dbReference>
<dbReference type="InterPro" id="IPR029014">
    <property type="entry name" value="NiFe-Hase_large"/>
</dbReference>
<comment type="caution">
    <text evidence="7">The sequence shown here is derived from an EMBL/GenBank/DDBJ whole genome shotgun (WGS) entry which is preliminary data.</text>
</comment>
<dbReference type="EMBL" id="JARULZ010000003">
    <property type="protein sequence ID" value="MEH0639665.1"/>
    <property type="molecule type" value="Genomic_DNA"/>
</dbReference>
<dbReference type="InterPro" id="IPR001501">
    <property type="entry name" value="Ni-dep_hyd_lsu"/>
</dbReference>
<dbReference type="PROSITE" id="PS00507">
    <property type="entry name" value="NI_HGENASE_L_1"/>
    <property type="match status" value="1"/>
</dbReference>
<keyword evidence="6" id="KW-0560">Oxidoreductase</keyword>
<sequence length="534" mass="59295">MTAVDLFVSPLGRVEGDLDVRVTIEDGVVTSAYTEAAMFRGFEIILQGKDPQAGLIVTPRICGICGGSHLYKSAYALDTAWRTHLPPNATLVRNIAQACETLQSIPRYFYALFAIDLTNKNYARSTMYDEAVRRFAPYVGTSYGPGVVLSGKPVEVYAIFGGQWPHSSFMVPGGVMCAPTLTDVTRAIAIIEHWKVNWLEKHWLGCSIDRWLENKTWEDVLNWVNENESQYNSDCGFFIRYSMDIGLDKYGAGSGDFLATGTYFEPSLYENPTIDGRNAALINRSGIYAKGQFSEFDQARVREDVTHSFYEGTEARHPFEGETKPLDPEVARKQGKYSFAKAPRYDVPNQGYVPLEAGPLARRLVAGAPGAAAHQDYDPLFLDILGKIGPSVFTRQLARMHEAPKYFKWVRKWLDEIDLHESFYSKPVEYAEGKGFGSTEAARGSLSDWIVIEDGKIANYQVVTPTAWNIGPRDNTETPGPIEQALVGSPIVDQEDPVELGHVARSFDSCLVCTVHAYDGKGRELSKFVINGSV</sequence>
<dbReference type="SUPFAM" id="SSF56762">
    <property type="entry name" value="HydB/Nqo4-like"/>
    <property type="match status" value="1"/>
</dbReference>
<reference evidence="7" key="1">
    <citation type="submission" date="2023-04" db="EMBL/GenBank/DDBJ databases">
        <title>Genomic diversity of scab-causing Streptomyces spp. in the province of Quebec, Canada.</title>
        <authorList>
            <person name="Biessy A."/>
            <person name="Cadieux M."/>
            <person name="Ciotola M."/>
            <person name="Filion M."/>
        </authorList>
    </citation>
    <scope>NUCLEOTIDE SEQUENCE</scope>
    <source>
        <strain evidence="7">B21-115</strain>
    </source>
</reference>
<keyword evidence="8" id="KW-1185">Reference proteome</keyword>
<evidence type="ECO:0000256" key="2">
    <source>
        <dbReference type="ARBA" id="ARBA00004196"/>
    </source>
</evidence>
<dbReference type="Gene3D" id="1.10.645.10">
    <property type="entry name" value="Cytochrome-c3 Hydrogenase, chain B"/>
    <property type="match status" value="1"/>
</dbReference>
<gene>
    <name evidence="7" type="ORF">QBA35_41775</name>
</gene>
<evidence type="ECO:0000256" key="1">
    <source>
        <dbReference type="ARBA" id="ARBA00001967"/>
    </source>
</evidence>
<dbReference type="PANTHER" id="PTHR42958:SF4">
    <property type="entry name" value="HYDROGENASE EXPRESSION_FORMATION PROTEIN HUPK"/>
    <property type="match status" value="1"/>
</dbReference>
<evidence type="ECO:0000256" key="4">
    <source>
        <dbReference type="ARBA" id="ARBA00022596"/>
    </source>
</evidence>
<keyword evidence="5" id="KW-0479">Metal-binding</keyword>
<protein>
    <submittedName>
        <fullName evidence="7">Nickel-dependent hydrogenase large subunit</fullName>
    </submittedName>
</protein>
<evidence type="ECO:0000256" key="6">
    <source>
        <dbReference type="ARBA" id="ARBA00023002"/>
    </source>
</evidence>
<evidence type="ECO:0000256" key="5">
    <source>
        <dbReference type="ARBA" id="ARBA00022723"/>
    </source>
</evidence>
<dbReference type="RefSeq" id="WP_005476263.1">
    <property type="nucleotide sequence ID" value="NZ_JARULZ010000003.1"/>
</dbReference>
<evidence type="ECO:0000313" key="7">
    <source>
        <dbReference type="EMBL" id="MEH0639665.1"/>
    </source>
</evidence>
<accession>A0ABU8B2I5</accession>
<proteinExistence type="inferred from homology"/>
<dbReference type="InterPro" id="IPR050867">
    <property type="entry name" value="NiFe/NiFeSe_hydrgnase_LSU"/>
</dbReference>
<dbReference type="InterPro" id="IPR018194">
    <property type="entry name" value="Ni-dep_hyd_lsu_Ni_BS"/>
</dbReference>
<evidence type="ECO:0000313" key="8">
    <source>
        <dbReference type="Proteomes" id="UP001310290"/>
    </source>
</evidence>
<dbReference type="PANTHER" id="PTHR42958">
    <property type="entry name" value="HYDROGENASE-2 LARGE CHAIN"/>
    <property type="match status" value="1"/>
</dbReference>
<organism evidence="7 8">
    <name type="scientific">Streptomyces bottropensis</name>
    <dbReference type="NCBI Taxonomy" id="42235"/>
    <lineage>
        <taxon>Bacteria</taxon>
        <taxon>Bacillati</taxon>
        <taxon>Actinomycetota</taxon>
        <taxon>Actinomycetes</taxon>
        <taxon>Kitasatosporales</taxon>
        <taxon>Streptomycetaceae</taxon>
        <taxon>Streptomyces</taxon>
    </lineage>
</organism>